<keyword evidence="1" id="KW-0004">4Fe-4S</keyword>
<organism evidence="6 7">
    <name type="scientific">Anaerobranca gottschalkii DSM 13577</name>
    <dbReference type="NCBI Taxonomy" id="1120990"/>
    <lineage>
        <taxon>Bacteria</taxon>
        <taxon>Bacillati</taxon>
        <taxon>Bacillota</taxon>
        <taxon>Clostridia</taxon>
        <taxon>Eubacteriales</taxon>
        <taxon>Proteinivoracaceae</taxon>
        <taxon>Anaerobranca</taxon>
    </lineage>
</organism>
<dbReference type="PANTHER" id="PTHR30002">
    <property type="entry name" value="EPOXYQUEUOSINE REDUCTASE"/>
    <property type="match status" value="1"/>
</dbReference>
<dbReference type="PANTHER" id="PTHR30002:SF4">
    <property type="entry name" value="EPOXYQUEUOSINE REDUCTASE"/>
    <property type="match status" value="1"/>
</dbReference>
<name>A0A1I0AB01_9FIRM</name>
<dbReference type="EMBL" id="FOIF01000018">
    <property type="protein sequence ID" value="SES90428.1"/>
    <property type="molecule type" value="Genomic_DNA"/>
</dbReference>
<dbReference type="SUPFAM" id="SSF54862">
    <property type="entry name" value="4Fe-4S ferredoxins"/>
    <property type="match status" value="1"/>
</dbReference>
<dbReference type="PROSITE" id="PS51379">
    <property type="entry name" value="4FE4S_FER_2"/>
    <property type="match status" value="1"/>
</dbReference>
<reference evidence="7" key="1">
    <citation type="submission" date="2016-10" db="EMBL/GenBank/DDBJ databases">
        <authorList>
            <person name="Varghese N."/>
            <person name="Submissions S."/>
        </authorList>
    </citation>
    <scope>NUCLEOTIDE SEQUENCE [LARGE SCALE GENOMIC DNA]</scope>
    <source>
        <strain evidence="7">DSM 13577</strain>
    </source>
</reference>
<dbReference type="InterPro" id="IPR017896">
    <property type="entry name" value="4Fe4S_Fe-S-bd"/>
</dbReference>
<keyword evidence="2" id="KW-0479">Metal-binding</keyword>
<dbReference type="GO" id="GO:0046872">
    <property type="term" value="F:metal ion binding"/>
    <property type="evidence" value="ECO:0007669"/>
    <property type="project" value="UniProtKB-KW"/>
</dbReference>
<dbReference type="Pfam" id="PF00037">
    <property type="entry name" value="Fer4"/>
    <property type="match status" value="1"/>
</dbReference>
<evidence type="ECO:0000313" key="7">
    <source>
        <dbReference type="Proteomes" id="UP000243819"/>
    </source>
</evidence>
<keyword evidence="7" id="KW-1185">Reference proteome</keyword>
<protein>
    <submittedName>
        <fullName evidence="6">4Fe-4S binding domain-containing protein</fullName>
    </submittedName>
</protein>
<proteinExistence type="predicted"/>
<dbReference type="Proteomes" id="UP000243819">
    <property type="component" value="Unassembled WGS sequence"/>
</dbReference>
<feature type="domain" description="4Fe-4S ferredoxin-type" evidence="5">
    <location>
        <begin position="132"/>
        <end position="162"/>
    </location>
</feature>
<evidence type="ECO:0000259" key="5">
    <source>
        <dbReference type="PROSITE" id="PS51379"/>
    </source>
</evidence>
<gene>
    <name evidence="6" type="ORF">SAMN03080614_101811</name>
</gene>
<evidence type="ECO:0000256" key="1">
    <source>
        <dbReference type="ARBA" id="ARBA00022485"/>
    </source>
</evidence>
<dbReference type="InterPro" id="IPR017900">
    <property type="entry name" value="4Fe4S_Fe_S_CS"/>
</dbReference>
<dbReference type="InterPro" id="IPR004453">
    <property type="entry name" value="QueG"/>
</dbReference>
<dbReference type="PROSITE" id="PS00198">
    <property type="entry name" value="4FE4S_FER_1"/>
    <property type="match status" value="1"/>
</dbReference>
<keyword evidence="3" id="KW-0408">Iron</keyword>
<evidence type="ECO:0000256" key="3">
    <source>
        <dbReference type="ARBA" id="ARBA00023004"/>
    </source>
</evidence>
<evidence type="ECO:0000256" key="2">
    <source>
        <dbReference type="ARBA" id="ARBA00022723"/>
    </source>
</evidence>
<dbReference type="GO" id="GO:0051539">
    <property type="term" value="F:4 iron, 4 sulfur cluster binding"/>
    <property type="evidence" value="ECO:0007669"/>
    <property type="project" value="UniProtKB-KW"/>
</dbReference>
<dbReference type="Gene3D" id="3.30.70.20">
    <property type="match status" value="1"/>
</dbReference>
<dbReference type="GO" id="GO:0052693">
    <property type="term" value="F:epoxyqueuosine reductase activity"/>
    <property type="evidence" value="ECO:0007669"/>
    <property type="project" value="TreeGrafter"/>
</dbReference>
<dbReference type="STRING" id="1120990.SAMN03080614_101811"/>
<evidence type="ECO:0000313" key="6">
    <source>
        <dbReference type="EMBL" id="SES90428.1"/>
    </source>
</evidence>
<sequence length="200" mass="22559">MNMYNDYIIKILVEEHSIDVVSFGEKSDGTKYVIAGVILPKGLRDTQNLVDVSGSYFQLFNKLRKGFAQSFSLLERYNYRCQGVSPISVKEDLRGLARIAGIGERGLNRSILHKDYGCNLLFSAFYTNAPIKPFRGKVPDYCFKCGACIEVCPGKAISQRGVSIPRCTPYSLRACQKCLDICPVGNKKEDIYERKNFDNR</sequence>
<dbReference type="AlphaFoldDB" id="A0A1I0AB01"/>
<accession>A0A1I0AB01</accession>
<dbReference type="GO" id="GO:0008616">
    <property type="term" value="P:tRNA queuosine(34) biosynthetic process"/>
    <property type="evidence" value="ECO:0007669"/>
    <property type="project" value="InterPro"/>
</dbReference>
<evidence type="ECO:0000256" key="4">
    <source>
        <dbReference type="ARBA" id="ARBA00023014"/>
    </source>
</evidence>
<keyword evidence="4" id="KW-0411">Iron-sulfur</keyword>